<gene>
    <name evidence="3" type="ORF">ACFSUN_16525</name>
</gene>
<dbReference type="EMBL" id="JBHUMX010000042">
    <property type="protein sequence ID" value="MFD2630394.1"/>
    <property type="molecule type" value="Genomic_DNA"/>
</dbReference>
<organism evidence="3 4">
    <name type="scientific">Oceanobacillus kapialis</name>
    <dbReference type="NCBI Taxonomy" id="481353"/>
    <lineage>
        <taxon>Bacteria</taxon>
        <taxon>Bacillati</taxon>
        <taxon>Bacillota</taxon>
        <taxon>Bacilli</taxon>
        <taxon>Bacillales</taxon>
        <taxon>Bacillaceae</taxon>
        <taxon>Oceanobacillus</taxon>
    </lineage>
</organism>
<evidence type="ECO:0000256" key="1">
    <source>
        <dbReference type="ARBA" id="ARBA00022763"/>
    </source>
</evidence>
<dbReference type="SUPFAM" id="SSF46767">
    <property type="entry name" value="Methylated DNA-protein cysteine methyltransferase, C-terminal domain"/>
    <property type="match status" value="1"/>
</dbReference>
<dbReference type="PANTHER" id="PTHR42942:SF1">
    <property type="entry name" value="ALKYLTRANSFERASE-LIKE PROTEIN 1"/>
    <property type="match status" value="1"/>
</dbReference>
<proteinExistence type="predicted"/>
<accession>A0ABW5Q4D3</accession>
<dbReference type="Pfam" id="PF01035">
    <property type="entry name" value="DNA_binding_1"/>
    <property type="match status" value="1"/>
</dbReference>
<name>A0ABW5Q4D3_9BACI</name>
<sequence length="102" mass="11686">MKNGFFDQVYDLVAQIPRGHVVSYSQIAKMLEQPHNARVVGWAMRQSPPERNLPSHRVVKKSGELAPGFTNQRHLLEQEGVHFDAKGRVEMKQHNWNGVETL</sequence>
<dbReference type="InterPro" id="IPR036388">
    <property type="entry name" value="WH-like_DNA-bd_sf"/>
</dbReference>
<keyword evidence="1" id="KW-0227">DNA damage</keyword>
<comment type="caution">
    <text evidence="3">The sequence shown here is derived from an EMBL/GenBank/DDBJ whole genome shotgun (WGS) entry which is preliminary data.</text>
</comment>
<protein>
    <submittedName>
        <fullName evidence="3">MGMT family protein</fullName>
    </submittedName>
</protein>
<dbReference type="InterPro" id="IPR014048">
    <property type="entry name" value="MethylDNA_cys_MeTrfase_DNA-bd"/>
</dbReference>
<dbReference type="NCBIfam" id="TIGR00589">
    <property type="entry name" value="ogt"/>
    <property type="match status" value="1"/>
</dbReference>
<evidence type="ECO:0000313" key="3">
    <source>
        <dbReference type="EMBL" id="MFD2630394.1"/>
    </source>
</evidence>
<evidence type="ECO:0000259" key="2">
    <source>
        <dbReference type="Pfam" id="PF01035"/>
    </source>
</evidence>
<evidence type="ECO:0000313" key="4">
    <source>
        <dbReference type="Proteomes" id="UP001597451"/>
    </source>
</evidence>
<dbReference type="CDD" id="cd06445">
    <property type="entry name" value="ATase"/>
    <property type="match status" value="1"/>
</dbReference>
<dbReference type="PANTHER" id="PTHR42942">
    <property type="entry name" value="6-O-METHYLGUANINE DNA METHYLTRANSFERASE"/>
    <property type="match status" value="1"/>
</dbReference>
<dbReference type="InterPro" id="IPR052520">
    <property type="entry name" value="ATL_DNA_repair"/>
</dbReference>
<dbReference type="Proteomes" id="UP001597451">
    <property type="component" value="Unassembled WGS sequence"/>
</dbReference>
<feature type="domain" description="Methylated-DNA-[protein]-cysteine S-methyltransferase DNA binding" evidence="2">
    <location>
        <begin position="5"/>
        <end position="81"/>
    </location>
</feature>
<keyword evidence="4" id="KW-1185">Reference proteome</keyword>
<dbReference type="Gene3D" id="1.10.10.10">
    <property type="entry name" value="Winged helix-like DNA-binding domain superfamily/Winged helix DNA-binding domain"/>
    <property type="match status" value="1"/>
</dbReference>
<dbReference type="InterPro" id="IPR036217">
    <property type="entry name" value="MethylDNA_cys_MeTrfase_DNAb"/>
</dbReference>
<dbReference type="RefSeq" id="WP_379563609.1">
    <property type="nucleotide sequence ID" value="NZ_JBHUMX010000042.1"/>
</dbReference>
<reference evidence="4" key="1">
    <citation type="journal article" date="2019" name="Int. J. Syst. Evol. Microbiol.">
        <title>The Global Catalogue of Microorganisms (GCM) 10K type strain sequencing project: providing services to taxonomists for standard genome sequencing and annotation.</title>
        <authorList>
            <consortium name="The Broad Institute Genomics Platform"/>
            <consortium name="The Broad Institute Genome Sequencing Center for Infectious Disease"/>
            <person name="Wu L."/>
            <person name="Ma J."/>
        </authorList>
    </citation>
    <scope>NUCLEOTIDE SEQUENCE [LARGE SCALE GENOMIC DNA]</scope>
    <source>
        <strain evidence="4">TISTR 1858</strain>
    </source>
</reference>